<proteinExistence type="predicted"/>
<evidence type="ECO:0000256" key="1">
    <source>
        <dbReference type="SAM" id="SignalP"/>
    </source>
</evidence>
<dbReference type="PANTHER" id="PTHR39327">
    <property type="match status" value="1"/>
</dbReference>
<name>A0AAU8CZL5_9HYPH</name>
<feature type="signal peptide" evidence="1">
    <location>
        <begin position="1"/>
        <end position="25"/>
    </location>
</feature>
<organism evidence="2">
    <name type="scientific">Mesorhizobium sp. WSM2240</name>
    <dbReference type="NCBI Taxonomy" id="3228851"/>
    <lineage>
        <taxon>Bacteria</taxon>
        <taxon>Pseudomonadati</taxon>
        <taxon>Pseudomonadota</taxon>
        <taxon>Alphaproteobacteria</taxon>
        <taxon>Hyphomicrobiales</taxon>
        <taxon>Phyllobacteriaceae</taxon>
        <taxon>Mesorhizobium</taxon>
    </lineage>
</organism>
<evidence type="ECO:0000313" key="2">
    <source>
        <dbReference type="EMBL" id="XCG52443.1"/>
    </source>
</evidence>
<reference evidence="2" key="1">
    <citation type="submission" date="2024-06" db="EMBL/GenBank/DDBJ databases">
        <title>Mesorhizobium karijinii sp. nov., a symbiont of the iconic Swainsona formosa from arid Australia.</title>
        <authorList>
            <person name="Hill Y.J."/>
            <person name="Watkin E.L.J."/>
            <person name="O'Hara G.W."/>
            <person name="Terpolilli J."/>
            <person name="Tye M.L."/>
            <person name="Kohlmeier M.G."/>
        </authorList>
    </citation>
    <scope>NUCLEOTIDE SEQUENCE</scope>
    <source>
        <strain evidence="2">WSM2240</strain>
        <plasmid evidence="2">pMk2240A</plasmid>
    </source>
</reference>
<protein>
    <submittedName>
        <fullName evidence="2">Transglutaminase-like cysteine peptidase</fullName>
    </submittedName>
</protein>
<dbReference type="AlphaFoldDB" id="A0AAU8CZL5"/>
<keyword evidence="1" id="KW-0732">Signal</keyword>
<geneLocation type="plasmid" evidence="2">
    <name>pMk2240A</name>
</geneLocation>
<dbReference type="EMBL" id="CP159256">
    <property type="protein sequence ID" value="XCG52443.1"/>
    <property type="molecule type" value="Genomic_DNA"/>
</dbReference>
<keyword evidence="2" id="KW-0614">Plasmid</keyword>
<feature type="chain" id="PRO_5043795630" evidence="1">
    <location>
        <begin position="26"/>
        <end position="215"/>
    </location>
</feature>
<dbReference type="RefSeq" id="WP_353646645.1">
    <property type="nucleotide sequence ID" value="NZ_CP159256.1"/>
</dbReference>
<dbReference type="PANTHER" id="PTHR39327:SF1">
    <property type="entry name" value="BLR5470 PROTEIN"/>
    <property type="match status" value="1"/>
</dbReference>
<dbReference type="InterPro" id="IPR010319">
    <property type="entry name" value="Transglutaminase-like_Cys_pept"/>
</dbReference>
<dbReference type="Gene3D" id="3.10.620.30">
    <property type="match status" value="1"/>
</dbReference>
<dbReference type="Pfam" id="PF06035">
    <property type="entry name" value="Peptidase_C93"/>
    <property type="match status" value="1"/>
</dbReference>
<accession>A0AAU8CZL5</accession>
<sequence>MKRVKIYALTAFIAFSLITPTVLSAAEFATSSISNSDRQTPLARILKPGSGSVKTHKPRSIKRSEVRFNSRGKAPLAYQLFCLKSPRECRGGGKASVHLTPQLLSKLDLVNRSVNRAIRPRNDFQADTWSLSPASGDCEDYALTKRQRLLKLGVPASALRLAVARTGRGEGHAVLVVRTSSGDRILDNRTNLIRNWHQTDLRLVKMAGANPLKWH</sequence>
<gene>
    <name evidence="2" type="ORF">ABVK50_30350</name>
</gene>